<feature type="coiled-coil region" evidence="4">
    <location>
        <begin position="194"/>
        <end position="221"/>
    </location>
</feature>
<dbReference type="eggNOG" id="COG0419">
    <property type="taxonomic scope" value="Bacteria"/>
</dbReference>
<name>A0A074MAS3_9BACL</name>
<feature type="domain" description="Rad50/SbcC-type AAA" evidence="5">
    <location>
        <begin position="6"/>
        <end position="232"/>
    </location>
</feature>
<comment type="caution">
    <text evidence="6">The sequence shown here is derived from an EMBL/GenBank/DDBJ whole genome shotgun (WGS) entry which is preliminary data.</text>
</comment>
<sequence>MRLQAIEIEAFRGFGETFSFSFQDADVLVLYGPNGHGKTSFFDAIEWALTGKLFRYEEEETQERKQYRYVGNKFHQARNPRVRLEAGMEDGQVVVLTRTGTAKPTDTTDAEKSSLVLTVDEVSYTGEEAEVQLRDLLVHRGWQEVMTDVGKGLFLTHLLSQERMNRFLRGMKESERYENVSMVFGTEPYNNRYRNLFQEAKKVMERRLGDLEAQKQSLLAEHRALQPQLAELASLVADVLPEQSQLSAVEDLSVERIHEERRALQQEQEKLQGVQVKLTRARQAYNEWQERKPVYEANLQELKRYQSLEELDTRLRKLEWLQQRVPEYEKNGNRQAELVQNRAIREQSVQDLREEQATAEHVFNLLKKAGLSPEPAARIEWLAHLRRTVVDDLRAESAWAPWKRFAALVQSMEQAAMQSIQLQRLRKQAHCGREDAQSALTAYRSVQEQYNRLLISLRDHVNGHQDLQACPACGTSGITAAHILAHVQHQQEQVDPQLMQFQERLDQAAHRLQTVQAEWEAAEAFFQTQYGQFAKELESWQAQLLQSQSEMKRQQQTANLEQAELSELEQSLADFQHRAQSLGLQATGADLGEEIQQQLRQTRQQWVDLAAEERNTWRESCESCKQTVLQAKEIRHALKESLQALALHPKEAEAASLLLEGAEQEYQARQTDLISRMIQVDSLLHQLETVSALRRYRQLLQQEQALQARLQAVESRVGELTERIEVVKSVRNKVPEAVAKMNNEVMEGLFSTMRSIFLKLNSHPLFCELDHDTVKKRNLNHLFLTVLTGEQSGELVEANPSYIFSSAQVNAVALSFFLAMALQQQWSPLQLIALDDPVQSMDDLNVLALIDLIRNLLQDPSNTRRQFIISTHDSSFYEWMLKKFRFLRVGFIEYESYSEKGPQTYRDVVPPLHSDFDIRTAAWKS</sequence>
<reference evidence="6 7" key="1">
    <citation type="journal article" date="2013" name="Int. J. Syst. Evol. Microbiol.">
        <title>Tumebacillus flagellatus sp. nov., an alpha-amylase/pullulanase-producing bacterium isolated from cassava wastewater.</title>
        <authorList>
            <person name="Wang Q."/>
            <person name="Xie N."/>
            <person name="Qin Y."/>
            <person name="Shen N."/>
            <person name="Zhu J."/>
            <person name="Mi H."/>
            <person name="Huang R."/>
        </authorList>
    </citation>
    <scope>NUCLEOTIDE SEQUENCE [LARGE SCALE GENOMIC DNA]</scope>
    <source>
        <strain evidence="6 7">GST4</strain>
    </source>
</reference>
<dbReference type="OrthoDB" id="7029750at2"/>
<dbReference type="GO" id="GO:0006302">
    <property type="term" value="P:double-strand break repair"/>
    <property type="evidence" value="ECO:0007669"/>
    <property type="project" value="InterPro"/>
</dbReference>
<accession>A0A074MAS3</accession>
<evidence type="ECO:0000313" key="6">
    <source>
        <dbReference type="EMBL" id="KEO83017.1"/>
    </source>
</evidence>
<dbReference type="EMBL" id="JMIR01000015">
    <property type="protein sequence ID" value="KEO83017.1"/>
    <property type="molecule type" value="Genomic_DNA"/>
</dbReference>
<protein>
    <recommendedName>
        <fullName evidence="3">Nuclease SbcCD subunit C</fullName>
    </recommendedName>
</protein>
<evidence type="ECO:0000256" key="4">
    <source>
        <dbReference type="SAM" id="Coils"/>
    </source>
</evidence>
<dbReference type="PANTHER" id="PTHR32114:SF2">
    <property type="entry name" value="ABC TRANSPORTER ABCH.3"/>
    <property type="match status" value="1"/>
</dbReference>
<dbReference type="RefSeq" id="WP_038088524.1">
    <property type="nucleotide sequence ID" value="NZ_JMIR01000015.1"/>
</dbReference>
<evidence type="ECO:0000256" key="2">
    <source>
        <dbReference type="ARBA" id="ARBA00011322"/>
    </source>
</evidence>
<feature type="coiled-coil region" evidence="4">
    <location>
        <begin position="254"/>
        <end position="291"/>
    </location>
</feature>
<gene>
    <name evidence="6" type="ORF">EL26_12060</name>
</gene>
<dbReference type="AlphaFoldDB" id="A0A074MAS3"/>
<dbReference type="Gene3D" id="3.40.50.300">
    <property type="entry name" value="P-loop containing nucleotide triphosphate hydrolases"/>
    <property type="match status" value="2"/>
</dbReference>
<feature type="coiled-coil region" evidence="4">
    <location>
        <begin position="696"/>
        <end position="723"/>
    </location>
</feature>
<evidence type="ECO:0000313" key="7">
    <source>
        <dbReference type="Proteomes" id="UP000027931"/>
    </source>
</evidence>
<evidence type="ECO:0000256" key="3">
    <source>
        <dbReference type="ARBA" id="ARBA00013368"/>
    </source>
</evidence>
<comment type="similarity">
    <text evidence="1">Belongs to the SMC family. SbcC subfamily.</text>
</comment>
<evidence type="ECO:0000256" key="1">
    <source>
        <dbReference type="ARBA" id="ARBA00006930"/>
    </source>
</evidence>
<dbReference type="PANTHER" id="PTHR32114">
    <property type="entry name" value="ABC TRANSPORTER ABCH.3"/>
    <property type="match status" value="1"/>
</dbReference>
<dbReference type="Pfam" id="PF13476">
    <property type="entry name" value="AAA_23"/>
    <property type="match status" value="1"/>
</dbReference>
<keyword evidence="4" id="KW-0175">Coiled coil</keyword>
<dbReference type="Proteomes" id="UP000027931">
    <property type="component" value="Unassembled WGS sequence"/>
</dbReference>
<dbReference type="SUPFAM" id="SSF52540">
    <property type="entry name" value="P-loop containing nucleoside triphosphate hydrolases"/>
    <property type="match status" value="1"/>
</dbReference>
<feature type="coiled-coil region" evidence="4">
    <location>
        <begin position="498"/>
        <end position="585"/>
    </location>
</feature>
<keyword evidence="7" id="KW-1185">Reference proteome</keyword>
<dbReference type="GO" id="GO:0016887">
    <property type="term" value="F:ATP hydrolysis activity"/>
    <property type="evidence" value="ECO:0007669"/>
    <property type="project" value="InterPro"/>
</dbReference>
<proteinExistence type="inferred from homology"/>
<dbReference type="InterPro" id="IPR038729">
    <property type="entry name" value="Rad50/SbcC_AAA"/>
</dbReference>
<dbReference type="STRING" id="1157490.EL26_12060"/>
<organism evidence="6 7">
    <name type="scientific">Tumebacillus flagellatus</name>
    <dbReference type="NCBI Taxonomy" id="1157490"/>
    <lineage>
        <taxon>Bacteria</taxon>
        <taxon>Bacillati</taxon>
        <taxon>Bacillota</taxon>
        <taxon>Bacilli</taxon>
        <taxon>Bacillales</taxon>
        <taxon>Alicyclobacillaceae</taxon>
        <taxon>Tumebacillus</taxon>
    </lineage>
</organism>
<dbReference type="InterPro" id="IPR027417">
    <property type="entry name" value="P-loop_NTPase"/>
</dbReference>
<evidence type="ECO:0000259" key="5">
    <source>
        <dbReference type="Pfam" id="PF13476"/>
    </source>
</evidence>
<comment type="subunit">
    <text evidence="2">Heterodimer of SbcC and SbcD.</text>
</comment>